<evidence type="ECO:0000313" key="2">
    <source>
        <dbReference type="Proteomes" id="UP000821845"/>
    </source>
</evidence>
<gene>
    <name evidence="1" type="ORF">HPB50_003033</name>
</gene>
<evidence type="ECO:0000313" key="1">
    <source>
        <dbReference type="EMBL" id="KAH6932130.1"/>
    </source>
</evidence>
<protein>
    <submittedName>
        <fullName evidence="1">Uncharacterized protein</fullName>
    </submittedName>
</protein>
<name>A0ACB7SBZ2_HYAAI</name>
<comment type="caution">
    <text evidence="1">The sequence shown here is derived from an EMBL/GenBank/DDBJ whole genome shotgun (WGS) entry which is preliminary data.</text>
</comment>
<organism evidence="1 2">
    <name type="scientific">Hyalomma asiaticum</name>
    <name type="common">Tick</name>
    <dbReference type="NCBI Taxonomy" id="266040"/>
    <lineage>
        <taxon>Eukaryota</taxon>
        <taxon>Metazoa</taxon>
        <taxon>Ecdysozoa</taxon>
        <taxon>Arthropoda</taxon>
        <taxon>Chelicerata</taxon>
        <taxon>Arachnida</taxon>
        <taxon>Acari</taxon>
        <taxon>Parasitiformes</taxon>
        <taxon>Ixodida</taxon>
        <taxon>Ixodoidea</taxon>
        <taxon>Ixodidae</taxon>
        <taxon>Hyalomminae</taxon>
        <taxon>Hyalomma</taxon>
    </lineage>
</organism>
<dbReference type="EMBL" id="CM023484">
    <property type="protein sequence ID" value="KAH6932130.1"/>
    <property type="molecule type" value="Genomic_DNA"/>
</dbReference>
<dbReference type="Proteomes" id="UP000821845">
    <property type="component" value="Chromosome 4"/>
</dbReference>
<sequence length="689" mass="76697">MMQPVLTAGLKCPFLKAVVDVDWNKLEGQDWLEAMDFPNVEEVCPVMRFFPSNETMTLQARTGCYITNGHKGVNGCPATGRQIKAVLTLLFAFLITLLGALCYALFSFLTAAPEPPVHTTSITNAPMTTDVDELDTDESSTDESTTMMPPRARPRPVPTPSPPRTQAPAPPTTTPTTKPPDSYSCTTDHYSDSCVPAYHTSPNYYVESYNSTADYYPGSQATANHSSHKSPDYYAKAYAYSNCRTATRCDSRTMYAVSFVHCAPALLLSQGRPFALEAMLLYRWSFLGSAPFLHVIASSAAGKRPMGAAPLFCTIGVHMQDYDKMDLEVCDYAFIPYYVRGRDTFVDDSNRITKKLLNKAVASTKTSYAISVPHANRTAALSDLKSSTGQATISYYWTLKNVFHYGVFDIGVQDHEVGERTKIFKEAFDLLKAFRDEQEKLKVANPSQKRPARGFVVAGFYLWQDTKTPALRTFESSMRTLLVDAVIIVTHLTVDEHQANLECFITGGAPYTITSKNPNLYGMVEIMKQVSKQMAWTSDVTLVISVSLCTRVYMPEKTLTPGKELDIKCVDHLRRPNTTAAFCNDPMSLYSNSDVIKFGHYTGISVSQGTTPLVSTYETNETVSEKYCMLRDQFDSLTFGLALFDVECEDWERKCSVSSTPIAGKDRFNDIVSFFRRVSKLDHAKLPCK</sequence>
<proteinExistence type="predicted"/>
<accession>A0ACB7SBZ2</accession>
<reference evidence="1" key="1">
    <citation type="submission" date="2020-05" db="EMBL/GenBank/DDBJ databases">
        <title>Large-scale comparative analyses of tick genomes elucidate their genetic diversity and vector capacities.</title>
        <authorList>
            <person name="Jia N."/>
            <person name="Wang J."/>
            <person name="Shi W."/>
            <person name="Du L."/>
            <person name="Sun Y."/>
            <person name="Zhan W."/>
            <person name="Jiang J."/>
            <person name="Wang Q."/>
            <person name="Zhang B."/>
            <person name="Ji P."/>
            <person name="Sakyi L.B."/>
            <person name="Cui X."/>
            <person name="Yuan T."/>
            <person name="Jiang B."/>
            <person name="Yang W."/>
            <person name="Lam T.T.-Y."/>
            <person name="Chang Q."/>
            <person name="Ding S."/>
            <person name="Wang X."/>
            <person name="Zhu J."/>
            <person name="Ruan X."/>
            <person name="Zhao L."/>
            <person name="Wei J."/>
            <person name="Que T."/>
            <person name="Du C."/>
            <person name="Cheng J."/>
            <person name="Dai P."/>
            <person name="Han X."/>
            <person name="Huang E."/>
            <person name="Gao Y."/>
            <person name="Liu J."/>
            <person name="Shao H."/>
            <person name="Ye R."/>
            <person name="Li L."/>
            <person name="Wei W."/>
            <person name="Wang X."/>
            <person name="Wang C."/>
            <person name="Yang T."/>
            <person name="Huo Q."/>
            <person name="Li W."/>
            <person name="Guo W."/>
            <person name="Chen H."/>
            <person name="Zhou L."/>
            <person name="Ni X."/>
            <person name="Tian J."/>
            <person name="Zhou Y."/>
            <person name="Sheng Y."/>
            <person name="Liu T."/>
            <person name="Pan Y."/>
            <person name="Xia L."/>
            <person name="Li J."/>
            <person name="Zhao F."/>
            <person name="Cao W."/>
        </authorList>
    </citation>
    <scope>NUCLEOTIDE SEQUENCE</scope>
    <source>
        <strain evidence="1">Hyas-2018</strain>
    </source>
</reference>
<keyword evidence="2" id="KW-1185">Reference proteome</keyword>